<proteinExistence type="predicted"/>
<keyword evidence="2" id="KW-1185">Reference proteome</keyword>
<comment type="caution">
    <text evidence="1">The sequence shown here is derived from an EMBL/GenBank/DDBJ whole genome shotgun (WGS) entry which is preliminary data.</text>
</comment>
<dbReference type="EMBL" id="JQGC01000005">
    <property type="protein sequence ID" value="KFL31723.1"/>
    <property type="molecule type" value="Genomic_DNA"/>
</dbReference>
<organism evidence="1 2">
    <name type="scientific">Devosia riboflavina</name>
    <dbReference type="NCBI Taxonomy" id="46914"/>
    <lineage>
        <taxon>Bacteria</taxon>
        <taxon>Pseudomonadati</taxon>
        <taxon>Pseudomonadota</taxon>
        <taxon>Alphaproteobacteria</taxon>
        <taxon>Hyphomicrobiales</taxon>
        <taxon>Devosiaceae</taxon>
        <taxon>Devosia</taxon>
    </lineage>
</organism>
<name>A0A087M4C0_9HYPH</name>
<dbReference type="RefSeq" id="WP_035080706.1">
    <property type="nucleotide sequence ID" value="NZ_JQGC01000005.1"/>
</dbReference>
<dbReference type="Proteomes" id="UP000028981">
    <property type="component" value="Unassembled WGS sequence"/>
</dbReference>
<protein>
    <submittedName>
        <fullName evidence="1">Uncharacterized protein</fullName>
    </submittedName>
</protein>
<gene>
    <name evidence="1" type="ORF">JP75_06520</name>
</gene>
<evidence type="ECO:0000313" key="2">
    <source>
        <dbReference type="Proteomes" id="UP000028981"/>
    </source>
</evidence>
<reference evidence="1 2" key="1">
    <citation type="submission" date="2014-08" db="EMBL/GenBank/DDBJ databases">
        <authorList>
            <person name="Hassan Y.I."/>
            <person name="Lepp D."/>
            <person name="Zhou T."/>
        </authorList>
    </citation>
    <scope>NUCLEOTIDE SEQUENCE [LARGE SCALE GENOMIC DNA]</scope>
    <source>
        <strain evidence="1 2">IFO13584</strain>
    </source>
</reference>
<accession>A0A087M4C0</accession>
<dbReference type="AlphaFoldDB" id="A0A087M4C0"/>
<sequence>MRTITRFRRDPTMAIVIAAVVSSFISGAGVGVLASMPATAQPAQVIPCASAADPIACLIAEADEEESEPPK</sequence>
<dbReference type="STRING" id="46914.JP75_06520"/>
<evidence type="ECO:0000313" key="1">
    <source>
        <dbReference type="EMBL" id="KFL31723.1"/>
    </source>
</evidence>